<keyword evidence="5" id="KW-0328">Glycosyltransferase</keyword>
<evidence type="ECO:0000313" key="16">
    <source>
        <dbReference type="EMBL" id="SNR88271.1"/>
    </source>
</evidence>
<feature type="transmembrane region" description="Helical" evidence="12">
    <location>
        <begin position="382"/>
        <end position="399"/>
    </location>
</feature>
<evidence type="ECO:0000256" key="3">
    <source>
        <dbReference type="ARBA" id="ARBA00008195"/>
    </source>
</evidence>
<comment type="similarity">
    <text evidence="3">Belongs to the emb family.</text>
</comment>
<evidence type="ECO:0000256" key="11">
    <source>
        <dbReference type="SAM" id="MobiDB-lite"/>
    </source>
</evidence>
<feature type="domain" description="Arabinofuranosyltransferase central" evidence="13">
    <location>
        <begin position="204"/>
        <end position="666"/>
    </location>
</feature>
<keyword evidence="7 12" id="KW-0812">Transmembrane</keyword>
<dbReference type="GO" id="GO:0005886">
    <property type="term" value="C:plasma membrane"/>
    <property type="evidence" value="ECO:0007669"/>
    <property type="project" value="UniProtKB-SubCell"/>
</dbReference>
<feature type="transmembrane region" description="Helical" evidence="12">
    <location>
        <begin position="544"/>
        <end position="565"/>
    </location>
</feature>
<keyword evidence="6 16" id="KW-0808">Transferase</keyword>
<dbReference type="Gene3D" id="2.60.120.610">
    <property type="entry name" value="arabinofuranosyltransferase like domain"/>
    <property type="match status" value="1"/>
</dbReference>
<feature type="transmembrane region" description="Helical" evidence="12">
    <location>
        <begin position="249"/>
        <end position="267"/>
    </location>
</feature>
<protein>
    <submittedName>
        <fullName evidence="16">Arabinosyltransferase C</fullName>
    </submittedName>
</protein>
<reference evidence="17" key="1">
    <citation type="submission" date="2017-06" db="EMBL/GenBank/DDBJ databases">
        <authorList>
            <person name="Varghese N."/>
            <person name="Submissions S."/>
        </authorList>
    </citation>
    <scope>NUCLEOTIDE SEQUENCE [LARGE SCALE GENOMIC DNA]</scope>
    <source>
        <strain evidence="17">DSM 45423</strain>
    </source>
</reference>
<dbReference type="GO" id="GO:0071766">
    <property type="term" value="P:Actinobacterium-type cell wall biogenesis"/>
    <property type="evidence" value="ECO:0007669"/>
    <property type="project" value="InterPro"/>
</dbReference>
<comment type="subcellular location">
    <subcellularLocation>
        <location evidence="2">Cell membrane</location>
        <topology evidence="2">Multi-pass membrane protein</topology>
    </subcellularLocation>
</comment>
<dbReference type="Gene3D" id="2.60.120.940">
    <property type="entry name" value="EmbC, C-terminal domain, subdomain 2"/>
    <property type="match status" value="1"/>
</dbReference>
<evidence type="ECO:0000256" key="6">
    <source>
        <dbReference type="ARBA" id="ARBA00022679"/>
    </source>
</evidence>
<feature type="transmembrane region" description="Helical" evidence="12">
    <location>
        <begin position="646"/>
        <end position="671"/>
    </location>
</feature>
<dbReference type="AlphaFoldDB" id="A0A238ZZ24"/>
<dbReference type="InterPro" id="IPR040920">
    <property type="entry name" value="Arabino_trans_N"/>
</dbReference>
<keyword evidence="17" id="KW-1185">Reference proteome</keyword>
<evidence type="ECO:0000259" key="15">
    <source>
        <dbReference type="Pfam" id="PF17689"/>
    </source>
</evidence>
<dbReference type="InterPro" id="IPR027451">
    <property type="entry name" value="EmbABC_dom1"/>
</dbReference>
<evidence type="ECO:0000259" key="13">
    <source>
        <dbReference type="Pfam" id="PF04602"/>
    </source>
</evidence>
<dbReference type="InterPro" id="IPR007680">
    <property type="entry name" value="Arabino_trans_central"/>
</dbReference>
<dbReference type="Pfam" id="PF17689">
    <property type="entry name" value="Arabino_trans_N"/>
    <property type="match status" value="1"/>
</dbReference>
<evidence type="ECO:0000256" key="4">
    <source>
        <dbReference type="ARBA" id="ARBA00022475"/>
    </source>
</evidence>
<sequence>MAERTGRGDRPGGRPSGGRGRLPRLELGLLATALVALICAALMPLAPVSVSTPTVSWPQDPAAPVSTELQLTAQRPAALDVRFSCAALTAARGAGDGVLLSTVVPGRLAEAEGLQVRLAADDTLSVVSNGTEVYRGAVAGGDCAYRLRMDPGATRLSVDGQALAETGGALPDVDLLATSVTALPGGTADDLGVTVDVDDQFSTSPTPLKWAVAAVLLLASLACLALLAVRERRRRTGARAAAGRRWWRAVSVVDLAVAALLLLWLFIAPHTDDDGYYSAMARNAVENGYVGNYFQLLNQGYPPFSWFYQLLGYWDLLGSSPVVLRIPSLVAGLVTYGAARAIVESVGIPPARTAVGRLVRHGVVALVFLTAWLPYSMGVRPESISAVFAVLTLGAVVVARRRGSLAWYAAALLVAGIGVTCHPTGIVALAPWLLSIPAMWPLVRSTSPWRTLAVAAGVVAPAALAAVPGFLDGSLRDFTYSQEIYARLWPQESWYREWLRWSFLLGDGPMGSYAKRATVLVAMVAFLWFAVLQLSAGGRARRAFPPLVALTGWSFGLSLLLLWLTPSKWTHHFGALAGMTTVFVACALLQGARTVVAAQRGRRSLAPATVLAGISLVLVFALAMHGPNSWAYSWLLGMPHRLVPPFAGPVAFDSPAVWLVVVAVVGGLVWWRLPRRRRSWGRVTALAFPAAVMVFLAVTLAYLVGSFSLATVRTWDTYSPQADALQDPLAREGGAQHAIRAADPRTATVLPLQEGSAATVAGFTEQGGYLPSAPPTDTADDGPTVWGSYPGPGAEANTGELTTGWYALPDAAPDLRLLVEASGRPGGGNSLAAEYGELTGDGGVAALGSQVLDDGADSPFWRQLTLVPSPGADVVRLVAVDRTDGPGGWLALTAPVQAQMRPLTEVVGDGDVTAVAWQMAFQFPAADLPVTVYGITEPVDWVFAWGEGPLGGLDDAAFARQRAGLWHPTVRSSTLTQLATDVPGQPDLRTFTAYQVRNPYADAAYDLERGRTAVWGWQAP</sequence>
<dbReference type="InterPro" id="IPR032731">
    <property type="entry name" value="Arabino_trans_C"/>
</dbReference>
<accession>A0A238ZZ24</accession>
<feature type="compositionally biased region" description="Basic and acidic residues" evidence="11">
    <location>
        <begin position="1"/>
        <end position="12"/>
    </location>
</feature>
<evidence type="ECO:0000256" key="12">
    <source>
        <dbReference type="SAM" id="Phobius"/>
    </source>
</evidence>
<dbReference type="Pfam" id="PF04602">
    <property type="entry name" value="Arabinose_trans"/>
    <property type="match status" value="1"/>
</dbReference>
<evidence type="ECO:0000256" key="2">
    <source>
        <dbReference type="ARBA" id="ARBA00004651"/>
    </source>
</evidence>
<evidence type="ECO:0000313" key="17">
    <source>
        <dbReference type="Proteomes" id="UP000198386"/>
    </source>
</evidence>
<feature type="transmembrane region" description="Helical" evidence="12">
    <location>
        <begin position="683"/>
        <end position="704"/>
    </location>
</feature>
<evidence type="ECO:0000259" key="14">
    <source>
        <dbReference type="Pfam" id="PF14896"/>
    </source>
</evidence>
<dbReference type="GO" id="GO:0071555">
    <property type="term" value="P:cell wall organization"/>
    <property type="evidence" value="ECO:0007669"/>
    <property type="project" value="UniProtKB-KW"/>
</dbReference>
<keyword evidence="8 12" id="KW-1133">Transmembrane helix</keyword>
<feature type="domain" description="Arabinosyltransferas concanavalin like" evidence="15">
    <location>
        <begin position="52"/>
        <end position="198"/>
    </location>
</feature>
<feature type="transmembrane region" description="Helical" evidence="12">
    <location>
        <begin position="210"/>
        <end position="229"/>
    </location>
</feature>
<feature type="domain" description="Arabinosyltransferase C-terminal" evidence="14">
    <location>
        <begin position="785"/>
        <end position="940"/>
    </location>
</feature>
<feature type="transmembrane region" description="Helical" evidence="12">
    <location>
        <begin position="571"/>
        <end position="592"/>
    </location>
</feature>
<feature type="region of interest" description="Disordered" evidence="11">
    <location>
        <begin position="1"/>
        <end position="21"/>
    </location>
</feature>
<evidence type="ECO:0000256" key="10">
    <source>
        <dbReference type="ARBA" id="ARBA00023316"/>
    </source>
</evidence>
<evidence type="ECO:0000256" key="1">
    <source>
        <dbReference type="ARBA" id="ARBA00003001"/>
    </source>
</evidence>
<feature type="transmembrane region" description="Helical" evidence="12">
    <location>
        <begin position="358"/>
        <end position="375"/>
    </location>
</feature>
<keyword evidence="4" id="KW-1003">Cell membrane</keyword>
<feature type="transmembrane region" description="Helical" evidence="12">
    <location>
        <begin position="27"/>
        <end position="46"/>
    </location>
</feature>
<organism evidence="16 17">
    <name type="scientific">Geodermatophilus saharensis</name>
    <dbReference type="NCBI Taxonomy" id="1137994"/>
    <lineage>
        <taxon>Bacteria</taxon>
        <taxon>Bacillati</taxon>
        <taxon>Actinomycetota</taxon>
        <taxon>Actinomycetes</taxon>
        <taxon>Geodermatophilales</taxon>
        <taxon>Geodermatophilaceae</taxon>
        <taxon>Geodermatophilus</taxon>
    </lineage>
</organism>
<dbReference type="InterPro" id="IPR042486">
    <property type="entry name" value="Arabino_trans_C_2"/>
</dbReference>
<feature type="transmembrane region" description="Helical" evidence="12">
    <location>
        <begin position="451"/>
        <end position="471"/>
    </location>
</feature>
<keyword evidence="9 12" id="KW-0472">Membrane</keyword>
<dbReference type="Proteomes" id="UP000198386">
    <property type="component" value="Unassembled WGS sequence"/>
</dbReference>
<evidence type="ECO:0000256" key="5">
    <source>
        <dbReference type="ARBA" id="ARBA00022676"/>
    </source>
</evidence>
<gene>
    <name evidence="16" type="ORF">SAMN04488107_0428</name>
</gene>
<evidence type="ECO:0000256" key="9">
    <source>
        <dbReference type="ARBA" id="ARBA00023136"/>
    </source>
</evidence>
<dbReference type="EMBL" id="FZOH01000001">
    <property type="protein sequence ID" value="SNR88271.1"/>
    <property type="molecule type" value="Genomic_DNA"/>
</dbReference>
<proteinExistence type="inferred from homology"/>
<dbReference type="Pfam" id="PF14896">
    <property type="entry name" value="Arabino_trans_C"/>
    <property type="match status" value="1"/>
</dbReference>
<dbReference type="GO" id="GO:0052636">
    <property type="term" value="F:arabinosyltransferase activity"/>
    <property type="evidence" value="ECO:0007669"/>
    <property type="project" value="InterPro"/>
</dbReference>
<feature type="transmembrane region" description="Helical" evidence="12">
    <location>
        <begin position="405"/>
        <end position="430"/>
    </location>
</feature>
<evidence type="ECO:0000256" key="8">
    <source>
        <dbReference type="ARBA" id="ARBA00022989"/>
    </source>
</evidence>
<comment type="function">
    <text evidence="1">Arabinosyl transferase responsible for the polymerization of arabinose into the arabinan of arabinogalactan.</text>
</comment>
<evidence type="ECO:0000256" key="7">
    <source>
        <dbReference type="ARBA" id="ARBA00022692"/>
    </source>
</evidence>
<name>A0A238ZZ24_9ACTN</name>
<feature type="transmembrane region" description="Helical" evidence="12">
    <location>
        <begin position="604"/>
        <end position="626"/>
    </location>
</feature>
<keyword evidence="10" id="KW-0961">Cell wall biogenesis/degradation</keyword>